<dbReference type="SUPFAM" id="SSF48452">
    <property type="entry name" value="TPR-like"/>
    <property type="match status" value="2"/>
</dbReference>
<dbReference type="Pfam" id="PF13424">
    <property type="entry name" value="TPR_12"/>
    <property type="match status" value="1"/>
</dbReference>
<dbReference type="Gene3D" id="1.25.40.10">
    <property type="entry name" value="Tetratricopeptide repeat domain"/>
    <property type="match status" value="2"/>
</dbReference>
<protein>
    <submittedName>
        <fullName evidence="1">Tetratricopeptide repeat protein</fullName>
    </submittedName>
</protein>
<dbReference type="EMBL" id="CP042467">
    <property type="protein sequence ID" value="QED26337.1"/>
    <property type="molecule type" value="Genomic_DNA"/>
</dbReference>
<organism evidence="1 2">
    <name type="scientific">Microvenator marinus</name>
    <dbReference type="NCBI Taxonomy" id="2600177"/>
    <lineage>
        <taxon>Bacteria</taxon>
        <taxon>Deltaproteobacteria</taxon>
        <taxon>Bradymonadales</taxon>
        <taxon>Microvenatoraceae</taxon>
        <taxon>Microvenator</taxon>
    </lineage>
</organism>
<dbReference type="InterPro" id="IPR019734">
    <property type="entry name" value="TPR_rpt"/>
</dbReference>
<gene>
    <name evidence="1" type="ORF">FRD01_03515</name>
</gene>
<dbReference type="SMART" id="SM00028">
    <property type="entry name" value="TPR"/>
    <property type="match status" value="5"/>
</dbReference>
<dbReference type="InterPro" id="IPR045507">
    <property type="entry name" value="DUF6483"/>
</dbReference>
<dbReference type="RefSeq" id="WP_146957697.1">
    <property type="nucleotide sequence ID" value="NZ_CP042467.1"/>
</dbReference>
<name>A0A5B8XMJ3_9DELT</name>
<reference evidence="1 2" key="1">
    <citation type="submission" date="2019-08" db="EMBL/GenBank/DDBJ databases">
        <authorList>
            <person name="Liang Q."/>
        </authorList>
    </citation>
    <scope>NUCLEOTIDE SEQUENCE [LARGE SCALE GENOMIC DNA]</scope>
    <source>
        <strain evidence="1 2">V1718</strain>
    </source>
</reference>
<dbReference type="InterPro" id="IPR011990">
    <property type="entry name" value="TPR-like_helical_dom_sf"/>
</dbReference>
<dbReference type="OrthoDB" id="5491947at2"/>
<evidence type="ECO:0000313" key="1">
    <source>
        <dbReference type="EMBL" id="QED26337.1"/>
    </source>
</evidence>
<keyword evidence="2" id="KW-1185">Reference proteome</keyword>
<dbReference type="KEGG" id="bbae:FRD01_03515"/>
<evidence type="ECO:0000313" key="2">
    <source>
        <dbReference type="Proteomes" id="UP000321595"/>
    </source>
</evidence>
<dbReference type="Proteomes" id="UP000321595">
    <property type="component" value="Chromosome"/>
</dbReference>
<proteinExistence type="predicted"/>
<dbReference type="Pfam" id="PF20092">
    <property type="entry name" value="DUF6483"/>
    <property type="match status" value="1"/>
</dbReference>
<accession>A0A5B8XMJ3</accession>
<dbReference type="AlphaFoldDB" id="A0A5B8XMJ3"/>
<sequence>MEVQKWTNRELEAAKALANQGGQALRQNQLQVAEPALTEALAILDMVVEDSQDALKVRAQISNELGFVRQRQNKSDEARVLHQKASEICEALIADGVLFHGNAAATHINLASILAQSSDFDAALVSNRRAVELAEEAMNTEPNPSTINLKFGALQNLAVIAARAEKFEEADEAMTQGMEALSDLNEDGKKQISVQVAQSAQQISVALFNQKQMERARHWGLVAEDYSERAYEAHGEPALPVYITSQINLVSFHEGLGHFADAENALFKALDVVGDHPQILERARIFYEECRKLADPVLEAGNLPREEVEDSYAEILAKIESAKEKEEA</sequence>